<accession>A0AAF3FQ60</accession>
<dbReference type="WBParaSite" id="MBELARI_LOCUS934">
    <property type="protein sequence ID" value="MBELARI_LOCUS934"/>
    <property type="gene ID" value="MBELARI_LOCUS934"/>
</dbReference>
<protein>
    <submittedName>
        <fullName evidence="8">Protein kinase domain-containing protein</fullName>
    </submittedName>
</protein>
<dbReference type="InterPro" id="IPR011009">
    <property type="entry name" value="Kinase-like_dom_sf"/>
</dbReference>
<dbReference type="Proteomes" id="UP000887575">
    <property type="component" value="Unassembled WGS sequence"/>
</dbReference>
<dbReference type="Gene3D" id="3.30.200.20">
    <property type="entry name" value="Phosphorylase Kinase, domain 1"/>
    <property type="match status" value="1"/>
</dbReference>
<keyword evidence="1" id="KW-0723">Serine/threonine-protein kinase</keyword>
<keyword evidence="3" id="KW-0547">Nucleotide-binding</keyword>
<keyword evidence="4" id="KW-0418">Kinase</keyword>
<keyword evidence="7" id="KW-1185">Reference proteome</keyword>
<evidence type="ECO:0000313" key="8">
    <source>
        <dbReference type="WBParaSite" id="MBELARI_LOCUS934"/>
    </source>
</evidence>
<name>A0AAF3FQ60_9BILA</name>
<feature type="domain" description="Protein kinase" evidence="6">
    <location>
        <begin position="51"/>
        <end position="230"/>
    </location>
</feature>
<dbReference type="InterPro" id="IPR000719">
    <property type="entry name" value="Prot_kinase_dom"/>
</dbReference>
<reference evidence="8" key="1">
    <citation type="submission" date="2024-02" db="UniProtKB">
        <authorList>
            <consortium name="WormBaseParasite"/>
        </authorList>
    </citation>
    <scope>IDENTIFICATION</scope>
</reference>
<keyword evidence="2" id="KW-0808">Transferase</keyword>
<dbReference type="PROSITE" id="PS50011">
    <property type="entry name" value="PROTEIN_KINASE_DOM"/>
    <property type="match status" value="1"/>
</dbReference>
<evidence type="ECO:0000259" key="6">
    <source>
        <dbReference type="PROSITE" id="PS50011"/>
    </source>
</evidence>
<dbReference type="PANTHER" id="PTHR24056">
    <property type="entry name" value="CELL DIVISION PROTEIN KINASE"/>
    <property type="match status" value="1"/>
</dbReference>
<sequence>MNVARFLPESYVQSLAHFLPEDRVETVHFRHLKGYTPDISDKASRNPATPDDHFHILAKGEFGSIVAALLYYPSVDGVANPNELPKFEAKDEKWKRVVCKRYNVERLEKLNDGYTRLIREIEFGRFHYHESIVKYYEAFPEFDGTTKITHYWLVSERMDYNMEQYFRMQDYKKLDRKTFLYLIGSFLAQLLRGLDYLHQNGTMHRNIEPQHIGYNQHRSQLKILNFGLSR</sequence>
<dbReference type="GO" id="GO:0005634">
    <property type="term" value="C:nucleus"/>
    <property type="evidence" value="ECO:0007669"/>
    <property type="project" value="TreeGrafter"/>
</dbReference>
<dbReference type="GO" id="GO:0004674">
    <property type="term" value="F:protein serine/threonine kinase activity"/>
    <property type="evidence" value="ECO:0007669"/>
    <property type="project" value="UniProtKB-KW"/>
</dbReference>
<dbReference type="InterPro" id="IPR050108">
    <property type="entry name" value="CDK"/>
</dbReference>
<keyword evidence="5" id="KW-0067">ATP-binding</keyword>
<evidence type="ECO:0000256" key="2">
    <source>
        <dbReference type="ARBA" id="ARBA00022679"/>
    </source>
</evidence>
<proteinExistence type="predicted"/>
<dbReference type="Gene3D" id="1.10.510.10">
    <property type="entry name" value="Transferase(Phosphotransferase) domain 1"/>
    <property type="match status" value="1"/>
</dbReference>
<evidence type="ECO:0000313" key="7">
    <source>
        <dbReference type="Proteomes" id="UP000887575"/>
    </source>
</evidence>
<dbReference type="Pfam" id="PF00069">
    <property type="entry name" value="Pkinase"/>
    <property type="match status" value="1"/>
</dbReference>
<evidence type="ECO:0000256" key="3">
    <source>
        <dbReference type="ARBA" id="ARBA00022741"/>
    </source>
</evidence>
<organism evidence="7 8">
    <name type="scientific">Mesorhabditis belari</name>
    <dbReference type="NCBI Taxonomy" id="2138241"/>
    <lineage>
        <taxon>Eukaryota</taxon>
        <taxon>Metazoa</taxon>
        <taxon>Ecdysozoa</taxon>
        <taxon>Nematoda</taxon>
        <taxon>Chromadorea</taxon>
        <taxon>Rhabditida</taxon>
        <taxon>Rhabditina</taxon>
        <taxon>Rhabditomorpha</taxon>
        <taxon>Rhabditoidea</taxon>
        <taxon>Rhabditidae</taxon>
        <taxon>Mesorhabditinae</taxon>
        <taxon>Mesorhabditis</taxon>
    </lineage>
</organism>
<dbReference type="SUPFAM" id="SSF56112">
    <property type="entry name" value="Protein kinase-like (PK-like)"/>
    <property type="match status" value="1"/>
</dbReference>
<evidence type="ECO:0000256" key="5">
    <source>
        <dbReference type="ARBA" id="ARBA00022840"/>
    </source>
</evidence>
<evidence type="ECO:0000256" key="1">
    <source>
        <dbReference type="ARBA" id="ARBA00022527"/>
    </source>
</evidence>
<dbReference type="GO" id="GO:0005524">
    <property type="term" value="F:ATP binding"/>
    <property type="evidence" value="ECO:0007669"/>
    <property type="project" value="UniProtKB-KW"/>
</dbReference>
<evidence type="ECO:0000256" key="4">
    <source>
        <dbReference type="ARBA" id="ARBA00022777"/>
    </source>
</evidence>
<dbReference type="AlphaFoldDB" id="A0AAF3FQ60"/>